<organism evidence="2 3">
    <name type="scientific">Mycobacterium pseudokansasii</name>
    <dbReference type="NCBI Taxonomy" id="2341080"/>
    <lineage>
        <taxon>Bacteria</taxon>
        <taxon>Bacillati</taxon>
        <taxon>Actinomycetota</taxon>
        <taxon>Actinomycetes</taxon>
        <taxon>Mycobacteriales</taxon>
        <taxon>Mycobacteriaceae</taxon>
        <taxon>Mycobacterium</taxon>
    </lineage>
</organism>
<dbReference type="Proteomes" id="UP000268285">
    <property type="component" value="Unassembled WGS sequence"/>
</dbReference>
<dbReference type="PANTHER" id="PTHR48079">
    <property type="entry name" value="PROTEIN YEEZ"/>
    <property type="match status" value="1"/>
</dbReference>
<sequence length="347" mass="39411">MPAKRRQYFWAGIMKTLVTGSTGLVGSALVECLLARGHEVRALARKTSDLTHLRATQAEVVVGDITDYETLPPIVQGIETVFHAAAKVTPGWGRWDEFEKTTVHGTENMLRASAAAGVRRFLHVSSCAVYGDACQEGDIPVDESTPTIVQKTPLTYYDYAKLLAERACWKYHRQGKIQVSMIRIGTAYGPRDKLFCDRVYNQTSFPVMIWPGRANPRYSIVYVYDVAELAILAATNDKAVGQVYNVAGRPVRLKQFTEAMIEARGIRRHWITMPYAMAWLWCYAIETIAKLRRSEEMPYLTLATLRNLYTENYLDGTKARKELGWQPTTSLREGTRQYVLWRRANEE</sequence>
<accession>A0A498QUG3</accession>
<dbReference type="RefSeq" id="WP_081260601.1">
    <property type="nucleotide sequence ID" value="NZ_JAIENV010000142.1"/>
</dbReference>
<evidence type="ECO:0000313" key="2">
    <source>
        <dbReference type="EMBL" id="VBA52429.1"/>
    </source>
</evidence>
<feature type="domain" description="NAD-dependent epimerase/dehydratase" evidence="1">
    <location>
        <begin position="17"/>
        <end position="247"/>
    </location>
</feature>
<evidence type="ECO:0000313" key="3">
    <source>
        <dbReference type="Proteomes" id="UP000268285"/>
    </source>
</evidence>
<proteinExistence type="predicted"/>
<gene>
    <name evidence="2" type="ORF">LAUMK142_03556</name>
</gene>
<dbReference type="GO" id="GO:0004029">
    <property type="term" value="F:aldehyde dehydrogenase (NAD+) activity"/>
    <property type="evidence" value="ECO:0007669"/>
    <property type="project" value="TreeGrafter"/>
</dbReference>
<dbReference type="GO" id="GO:0005737">
    <property type="term" value="C:cytoplasm"/>
    <property type="evidence" value="ECO:0007669"/>
    <property type="project" value="TreeGrafter"/>
</dbReference>
<dbReference type="Gene3D" id="3.40.50.720">
    <property type="entry name" value="NAD(P)-binding Rossmann-like Domain"/>
    <property type="match status" value="1"/>
</dbReference>
<dbReference type="PANTHER" id="PTHR48079:SF6">
    <property type="entry name" value="NAD(P)-BINDING DOMAIN-CONTAINING PROTEIN-RELATED"/>
    <property type="match status" value="1"/>
</dbReference>
<evidence type="ECO:0000259" key="1">
    <source>
        <dbReference type="Pfam" id="PF01370"/>
    </source>
</evidence>
<dbReference type="Pfam" id="PF01370">
    <property type="entry name" value="Epimerase"/>
    <property type="match status" value="1"/>
</dbReference>
<dbReference type="InterPro" id="IPR036291">
    <property type="entry name" value="NAD(P)-bd_dom_sf"/>
</dbReference>
<dbReference type="InterPro" id="IPR051783">
    <property type="entry name" value="NAD(P)-dependent_oxidoreduct"/>
</dbReference>
<dbReference type="OrthoDB" id="9787292at2"/>
<name>A0A498QUG3_9MYCO</name>
<protein>
    <submittedName>
        <fullName evidence="2">3 beta-hydroxysteroid dehydrogenase/Delta 5--&gt;4-isomerase</fullName>
    </submittedName>
</protein>
<dbReference type="SUPFAM" id="SSF51735">
    <property type="entry name" value="NAD(P)-binding Rossmann-fold domains"/>
    <property type="match status" value="1"/>
</dbReference>
<reference evidence="2 3" key="1">
    <citation type="submission" date="2018-09" db="EMBL/GenBank/DDBJ databases">
        <authorList>
            <person name="Tagini F."/>
        </authorList>
    </citation>
    <scope>NUCLEOTIDE SEQUENCE [LARGE SCALE GENOMIC DNA]</scope>
    <source>
        <strain evidence="2 3">MK142</strain>
    </source>
</reference>
<dbReference type="EMBL" id="UPHU01000001">
    <property type="protein sequence ID" value="VBA52429.1"/>
    <property type="molecule type" value="Genomic_DNA"/>
</dbReference>
<dbReference type="GO" id="GO:0016853">
    <property type="term" value="F:isomerase activity"/>
    <property type="evidence" value="ECO:0007669"/>
    <property type="project" value="UniProtKB-KW"/>
</dbReference>
<dbReference type="InterPro" id="IPR001509">
    <property type="entry name" value="Epimerase_deHydtase"/>
</dbReference>
<keyword evidence="3" id="KW-1185">Reference proteome</keyword>
<dbReference type="AlphaFoldDB" id="A0A498QUG3"/>
<keyword evidence="2" id="KW-0413">Isomerase</keyword>